<feature type="domain" description="SGNH hydrolase-type esterase" evidence="1">
    <location>
        <begin position="43"/>
        <end position="200"/>
    </location>
</feature>
<dbReference type="Gene3D" id="3.40.50.1110">
    <property type="entry name" value="SGNH hydrolase"/>
    <property type="match status" value="1"/>
</dbReference>
<dbReference type="SUPFAM" id="SSF52266">
    <property type="entry name" value="SGNH hydrolase"/>
    <property type="match status" value="1"/>
</dbReference>
<dbReference type="RefSeq" id="WP_114642627.1">
    <property type="nucleotide sequence ID" value="NZ_JAACIO010000016.1"/>
</dbReference>
<evidence type="ECO:0000313" key="2">
    <source>
        <dbReference type="EMBL" id="REI40888.1"/>
    </source>
</evidence>
<name>A0ABX9KGU0_9FUSO</name>
<dbReference type="EMBL" id="QUAJ01000015">
    <property type="protein sequence ID" value="REI40888.1"/>
    <property type="molecule type" value="Genomic_DNA"/>
</dbReference>
<dbReference type="InterPro" id="IPR051532">
    <property type="entry name" value="Ester_Hydrolysis_Enzymes"/>
</dbReference>
<evidence type="ECO:0000313" key="3">
    <source>
        <dbReference type="Proteomes" id="UP000263486"/>
    </source>
</evidence>
<reference evidence="2 3" key="1">
    <citation type="submission" date="2018-08" db="EMBL/GenBank/DDBJ databases">
        <title>Draft genome sequence of Psychrilyobacter sp. strain SD5 isolated from Black Sea water.</title>
        <authorList>
            <person name="Yadav S."/>
            <person name="Villanueva L."/>
            <person name="Damste J.S.S."/>
        </authorList>
    </citation>
    <scope>NUCLEOTIDE SEQUENCE [LARGE SCALE GENOMIC DNA]</scope>
    <source>
        <strain evidence="2 3">SD5</strain>
    </source>
</reference>
<protein>
    <submittedName>
        <fullName evidence="2">G-D-S-L family lipolytic protein</fullName>
    </submittedName>
</protein>
<dbReference type="Proteomes" id="UP000263486">
    <property type="component" value="Unassembled WGS sequence"/>
</dbReference>
<dbReference type="InterPro" id="IPR036514">
    <property type="entry name" value="SGNH_hydro_sf"/>
</dbReference>
<organism evidence="2 3">
    <name type="scientific">Psychrilyobacter piezotolerans</name>
    <dbReference type="NCBI Taxonomy" id="2293438"/>
    <lineage>
        <taxon>Bacteria</taxon>
        <taxon>Fusobacteriati</taxon>
        <taxon>Fusobacteriota</taxon>
        <taxon>Fusobacteriia</taxon>
        <taxon>Fusobacteriales</taxon>
        <taxon>Fusobacteriaceae</taxon>
        <taxon>Psychrilyobacter</taxon>
    </lineage>
</organism>
<dbReference type="InterPro" id="IPR013830">
    <property type="entry name" value="SGNH_hydro"/>
</dbReference>
<gene>
    <name evidence="2" type="ORF">DYH56_09515</name>
</gene>
<dbReference type="Pfam" id="PF13472">
    <property type="entry name" value="Lipase_GDSL_2"/>
    <property type="match status" value="1"/>
</dbReference>
<accession>A0ABX9KGU0</accession>
<proteinExistence type="predicted"/>
<dbReference type="PANTHER" id="PTHR30383">
    <property type="entry name" value="THIOESTERASE 1/PROTEASE 1/LYSOPHOSPHOLIPASE L1"/>
    <property type="match status" value="1"/>
</dbReference>
<evidence type="ECO:0000259" key="1">
    <source>
        <dbReference type="Pfam" id="PF13472"/>
    </source>
</evidence>
<dbReference type="PANTHER" id="PTHR30383:SF5">
    <property type="entry name" value="SGNH HYDROLASE-TYPE ESTERASE DOMAIN-CONTAINING PROTEIN"/>
    <property type="match status" value="1"/>
</dbReference>
<keyword evidence="3" id="KW-1185">Reference proteome</keyword>
<comment type="caution">
    <text evidence="2">The sequence shown here is derived from an EMBL/GenBank/DDBJ whole genome shotgun (WGS) entry which is preliminary data.</text>
</comment>
<sequence length="223" mass="25529">MNKVIITLAVVVLIHMGYNFINNDLGDKNLGDKNLTKESILICYGDSLTAGYGAPIGRSYPDYLQSKLRLKVINKGINGDTTVSALQRFKIDVLDYNPGVVIVELGANDLIQGVELSETKTNLNYIVDELLKRNIRVYVVKFYSDQLIFNILKNGSKREFDNFFKELEEKEGVYLIEDIWKGIWGKHMYDSIHPDETGYKKMGEIYLEELRPILKKNRLIIGE</sequence>